<dbReference type="Pfam" id="PF00665">
    <property type="entry name" value="rve"/>
    <property type="match status" value="1"/>
</dbReference>
<dbReference type="SUPFAM" id="SSF53098">
    <property type="entry name" value="Ribonuclease H-like"/>
    <property type="match status" value="1"/>
</dbReference>
<proteinExistence type="inferred from homology"/>
<dbReference type="AlphaFoldDB" id="B6GAG1"/>
<evidence type="ECO:0000259" key="2">
    <source>
        <dbReference type="PROSITE" id="PS50994"/>
    </source>
</evidence>
<dbReference type="InterPro" id="IPR012337">
    <property type="entry name" value="RNaseH-like_sf"/>
</dbReference>
<dbReference type="InterPro" id="IPR001584">
    <property type="entry name" value="Integrase_cat-core"/>
</dbReference>
<dbReference type="NCBIfam" id="NF033546">
    <property type="entry name" value="transpos_IS21"/>
    <property type="match status" value="1"/>
</dbReference>
<evidence type="ECO:0000313" key="4">
    <source>
        <dbReference type="Proteomes" id="UP000003560"/>
    </source>
</evidence>
<dbReference type="STRING" id="445975.COLSTE_01060"/>
<reference evidence="3 4" key="1">
    <citation type="submission" date="2008-10" db="EMBL/GenBank/DDBJ databases">
        <title>Draft genome sequence of Collinsella stercoris (DSM 13279).</title>
        <authorList>
            <person name="Sudarsanam P."/>
            <person name="Ley R."/>
            <person name="Guruge J."/>
            <person name="Turnbaugh P.J."/>
            <person name="Mahowald M."/>
            <person name="Liep D."/>
            <person name="Gordon J."/>
        </authorList>
    </citation>
    <scope>NUCLEOTIDE SEQUENCE [LARGE SCALE GENOMIC DNA]</scope>
    <source>
        <strain evidence="3 4">DSM 13279</strain>
    </source>
</reference>
<feature type="domain" description="Integrase catalytic" evidence="2">
    <location>
        <begin position="138"/>
        <end position="325"/>
    </location>
</feature>
<comment type="caution">
    <text evidence="3">The sequence shown here is derived from an EMBL/GenBank/DDBJ whole genome shotgun (WGS) entry which is preliminary data.</text>
</comment>
<dbReference type="HOGENOM" id="CLU_020626_1_1_11"/>
<dbReference type="GO" id="GO:0003676">
    <property type="term" value="F:nucleic acid binding"/>
    <property type="evidence" value="ECO:0007669"/>
    <property type="project" value="InterPro"/>
</dbReference>
<dbReference type="EMBL" id="ABXJ01000060">
    <property type="protein sequence ID" value="EEA90714.1"/>
    <property type="molecule type" value="Genomic_DNA"/>
</dbReference>
<dbReference type="GeneID" id="98001981"/>
<dbReference type="InterPro" id="IPR054353">
    <property type="entry name" value="IstA-like_C"/>
</dbReference>
<evidence type="ECO:0000313" key="3">
    <source>
        <dbReference type="EMBL" id="EEA90714.1"/>
    </source>
</evidence>
<name>B6GAG1_9ACTN</name>
<protein>
    <submittedName>
        <fullName evidence="3">Integrase core domain protein</fullName>
    </submittedName>
</protein>
<dbReference type="Pfam" id="PF22483">
    <property type="entry name" value="Mu-transpos_C_2"/>
    <property type="match status" value="1"/>
</dbReference>
<comment type="similarity">
    <text evidence="1">Belongs to the transposase IS21/IS408/IS1162 family.</text>
</comment>
<dbReference type="Gene3D" id="3.30.420.10">
    <property type="entry name" value="Ribonuclease H-like superfamily/Ribonuclease H"/>
    <property type="match status" value="1"/>
</dbReference>
<evidence type="ECO:0000256" key="1">
    <source>
        <dbReference type="ARBA" id="ARBA00009277"/>
    </source>
</evidence>
<keyword evidence="4" id="KW-1185">Reference proteome</keyword>
<sequence>MNERHDDLQEIIDAALREMAAEEGDGFDPQACNLAEFCRRTGLTRSRARTIRAHGFRALPHGNSGRRAAPGVLAGHTGLVDDLLRKGVTNSQVIFERLVAQGYAGGLTTVKTYIAAHRDLVPAKRRQAAPQGCRGQRFRTAPGEAYQMDWGFVAVERPGGERARMACFAMVCHHCGSAHVEFFPNARQENLLIGMLHAFSALGVPATVLTDNMKSVVVRRDADGRPVWQADYAEFMGAVGFRTRLCRPRHPYTKGKVERLVRFVKGNFLAGRSFSDLDALNREAALWCAEQGGRWRRPAACVPMREHEAACSANTRPLEVTAEIERYLCPRRKISFDGFVSFEGHRYGVPYWYGRRECRVNREGRVVHIYSDDLSRKLVAHAVGTGADSWCEGQWEASPVQPEELPTQPVGTVVEQIAPPRTKPGFERFDFGRAE</sequence>
<dbReference type="eggNOG" id="COG4584">
    <property type="taxonomic scope" value="Bacteria"/>
</dbReference>
<dbReference type="Proteomes" id="UP000003560">
    <property type="component" value="Unassembled WGS sequence"/>
</dbReference>
<organism evidence="3 4">
    <name type="scientific">Collinsella stercoris DSM 13279</name>
    <dbReference type="NCBI Taxonomy" id="445975"/>
    <lineage>
        <taxon>Bacteria</taxon>
        <taxon>Bacillati</taxon>
        <taxon>Actinomycetota</taxon>
        <taxon>Coriobacteriia</taxon>
        <taxon>Coriobacteriales</taxon>
        <taxon>Coriobacteriaceae</taxon>
        <taxon>Collinsella</taxon>
    </lineage>
</organism>
<accession>B6GAG1</accession>
<dbReference type="GO" id="GO:0015074">
    <property type="term" value="P:DNA integration"/>
    <property type="evidence" value="ECO:0007669"/>
    <property type="project" value="InterPro"/>
</dbReference>
<dbReference type="RefSeq" id="WP_006720714.1">
    <property type="nucleotide sequence ID" value="NZ_CP085935.1"/>
</dbReference>
<dbReference type="InterPro" id="IPR036397">
    <property type="entry name" value="RNaseH_sf"/>
</dbReference>
<reference evidence="3 4" key="2">
    <citation type="submission" date="2008-10" db="EMBL/GenBank/DDBJ databases">
        <authorList>
            <person name="Fulton L."/>
            <person name="Clifton S."/>
            <person name="Fulton B."/>
            <person name="Xu J."/>
            <person name="Minx P."/>
            <person name="Pepin K.H."/>
            <person name="Johnson M."/>
            <person name="Thiruvilangam P."/>
            <person name="Bhonagiri V."/>
            <person name="Nash W.E."/>
            <person name="Mardis E.R."/>
            <person name="Wilson R.K."/>
        </authorList>
    </citation>
    <scope>NUCLEOTIDE SEQUENCE [LARGE SCALE GENOMIC DNA]</scope>
    <source>
        <strain evidence="3 4">DSM 13279</strain>
    </source>
</reference>
<dbReference type="PROSITE" id="PS50994">
    <property type="entry name" value="INTEGRASE"/>
    <property type="match status" value="1"/>
</dbReference>
<gene>
    <name evidence="3" type="ORF">COLSTE_01060</name>
</gene>
<dbReference type="PANTHER" id="PTHR35004">
    <property type="entry name" value="TRANSPOSASE RV3428C-RELATED"/>
    <property type="match status" value="1"/>
</dbReference>